<keyword evidence="6" id="KW-1185">Reference proteome</keyword>
<accession>A0A2A6CQW3</accession>
<organism evidence="5 6">
    <name type="scientific">Pristionchus pacificus</name>
    <name type="common">Parasitic nematode worm</name>
    <dbReference type="NCBI Taxonomy" id="54126"/>
    <lineage>
        <taxon>Eukaryota</taxon>
        <taxon>Metazoa</taxon>
        <taxon>Ecdysozoa</taxon>
        <taxon>Nematoda</taxon>
        <taxon>Chromadorea</taxon>
        <taxon>Rhabditida</taxon>
        <taxon>Rhabditina</taxon>
        <taxon>Diplogasteromorpha</taxon>
        <taxon>Diplogasteroidea</taxon>
        <taxon>Neodiplogasteridae</taxon>
        <taxon>Pristionchus</taxon>
    </lineage>
</organism>
<reference evidence="5" key="2">
    <citation type="submission" date="2022-06" db="UniProtKB">
        <authorList>
            <consortium name="EnsemblMetazoa"/>
        </authorList>
    </citation>
    <scope>IDENTIFICATION</scope>
    <source>
        <strain evidence="5">PS312</strain>
    </source>
</reference>
<dbReference type="PANTHER" id="PTHR23360">
    <property type="entry name" value="G-PROTEIN COUPLED RECEPTORS FAMILY 1 PROFILE DOMAIN-CONTAINING PROTEIN-RELATED"/>
    <property type="match status" value="1"/>
</dbReference>
<evidence type="ECO:0000256" key="3">
    <source>
        <dbReference type="ARBA" id="ARBA00022989"/>
    </source>
</evidence>
<dbReference type="GO" id="GO:0004930">
    <property type="term" value="F:G protein-coupled receptor activity"/>
    <property type="evidence" value="ECO:0007669"/>
    <property type="project" value="InterPro"/>
</dbReference>
<dbReference type="Gene3D" id="1.20.1070.10">
    <property type="entry name" value="Rhodopsin 7-helix transmembrane proteins"/>
    <property type="match status" value="2"/>
</dbReference>
<dbReference type="InterPro" id="IPR047130">
    <property type="entry name" value="7TM_GPCR_Srsx_nematod"/>
</dbReference>
<reference evidence="6" key="1">
    <citation type="journal article" date="2008" name="Nat. Genet.">
        <title>The Pristionchus pacificus genome provides a unique perspective on nematode lifestyle and parasitism.</title>
        <authorList>
            <person name="Dieterich C."/>
            <person name="Clifton S.W."/>
            <person name="Schuster L.N."/>
            <person name="Chinwalla A."/>
            <person name="Delehaunty K."/>
            <person name="Dinkelacker I."/>
            <person name="Fulton L."/>
            <person name="Fulton R."/>
            <person name="Godfrey J."/>
            <person name="Minx P."/>
            <person name="Mitreva M."/>
            <person name="Roeseler W."/>
            <person name="Tian H."/>
            <person name="Witte H."/>
            <person name="Yang S.P."/>
            <person name="Wilson R.K."/>
            <person name="Sommer R.J."/>
        </authorList>
    </citation>
    <scope>NUCLEOTIDE SEQUENCE [LARGE SCALE GENOMIC DNA]</scope>
    <source>
        <strain evidence="6">PS312</strain>
    </source>
</reference>
<dbReference type="Proteomes" id="UP000005239">
    <property type="component" value="Unassembled WGS sequence"/>
</dbReference>
<dbReference type="SMART" id="SM01381">
    <property type="entry name" value="7TM_GPCR_Srsx"/>
    <property type="match status" value="2"/>
</dbReference>
<dbReference type="Pfam" id="PF10320">
    <property type="entry name" value="7TM_GPCR_Srsx"/>
    <property type="match status" value="3"/>
</dbReference>
<dbReference type="EnsemblMetazoa" id="PPA40967.1">
    <property type="protein sequence ID" value="PPA40967.1"/>
    <property type="gene ID" value="WBGene00279336"/>
</dbReference>
<gene>
    <name evidence="5" type="primary">WBGene00279336</name>
</gene>
<evidence type="ECO:0000256" key="1">
    <source>
        <dbReference type="ARBA" id="ARBA00004370"/>
    </source>
</evidence>
<evidence type="ECO:0000313" key="6">
    <source>
        <dbReference type="Proteomes" id="UP000005239"/>
    </source>
</evidence>
<dbReference type="InterPro" id="IPR019424">
    <property type="entry name" value="7TM_GPCR_Srsx"/>
</dbReference>
<dbReference type="CDD" id="cd00637">
    <property type="entry name" value="7tm_classA_rhodopsin-like"/>
    <property type="match status" value="1"/>
</dbReference>
<protein>
    <submittedName>
        <fullName evidence="5">G protein-coupled receptor</fullName>
    </submittedName>
</protein>
<keyword evidence="2" id="KW-0812">Transmembrane</keyword>
<evidence type="ECO:0000256" key="2">
    <source>
        <dbReference type="ARBA" id="ARBA00022692"/>
    </source>
</evidence>
<dbReference type="AlphaFoldDB" id="A0A2A6CQW3"/>
<sequence>MPLGYIFDTRFTWKLLQHIYRHYHGKIKYARYRTCFIRLVLSHLDCSDPVFQLGQMPKIVQVFVGKLGISSMTCCFAQILPNAGFSAGTILLLLIAIDRLLSVHFPSYYSTKNFQRYLMASKLYIISDCHVLAIFSYVVLHPVFCNPPEMYQGRAKELWGMPSITIIFISIVIYYAVCRTMQRSSFVSFDILSDGHDYRWMAADNGIIYALGTLSQLPLLFGYLFEMNSDLCMIIMYLPEMGVAIGVAAIFAVGLDRMLSVFISEWHRSLNKRIFHCFLAFLIIGYCASFTFLMVVYYQKRVVICGMLSPYPDTAVIWFRIINIIANGATALVYTITWLGLQVYKDAPGMKRIIKSLFLIAAADVCGWILTPAFIELIQHLNLNSNQIFSWTYCGTIFINVAMSAKLLIYYSTSSEYRLAINAFLVSTLSSGMFLTLFRLSLAKFKYLVHAQHICQVIPIFGLSTGNILVLLISMDRWISINRPTYYATKGVRHYLMCNIFVIVTFASVLYIIAYVHFEEKDVLCIPPAMYHGQAEMIWGSSSLVLCIMSIMVYYSVWRGLKKSAGWGNDMRIFRTIFSIMGMIICGWLLSFVIVIVVQALDLRDEWIVIGMEVCGLPVNLTLALNFVVLYRTSQEYRTSFLIQMKALPCIGRLIQIKKATVSPNSDKTNNVNSYS</sequence>
<keyword evidence="4" id="KW-0472">Membrane</keyword>
<evidence type="ECO:0000256" key="4">
    <source>
        <dbReference type="ARBA" id="ARBA00023136"/>
    </source>
</evidence>
<name>A0A2A6CQW3_PRIPA</name>
<accession>A0A8R1UX31</accession>
<dbReference type="SUPFAM" id="SSF81321">
    <property type="entry name" value="Family A G protein-coupled receptor-like"/>
    <property type="match status" value="2"/>
</dbReference>
<dbReference type="InterPro" id="IPR000276">
    <property type="entry name" value="GPCR_Rhodpsn"/>
</dbReference>
<keyword evidence="3" id="KW-1133">Transmembrane helix</keyword>
<evidence type="ECO:0000313" key="5">
    <source>
        <dbReference type="EnsemblMetazoa" id="PPA40967.1"/>
    </source>
</evidence>
<comment type="subcellular location">
    <subcellularLocation>
        <location evidence="1">Membrane</location>
    </subcellularLocation>
</comment>
<proteinExistence type="predicted"/>
<dbReference type="OrthoDB" id="5820127at2759"/>
<dbReference type="PANTHER" id="PTHR23360:SF5">
    <property type="entry name" value="G-PROTEIN COUPLED RECEPTORS FAMILY 1 PROFILE DOMAIN-CONTAINING PROTEIN"/>
    <property type="match status" value="1"/>
</dbReference>
<dbReference type="GO" id="GO:0016020">
    <property type="term" value="C:membrane"/>
    <property type="evidence" value="ECO:0007669"/>
    <property type="project" value="UniProtKB-SubCell"/>
</dbReference>